<dbReference type="InterPro" id="IPR003812">
    <property type="entry name" value="Fido"/>
</dbReference>
<dbReference type="Gene3D" id="1.20.120.1870">
    <property type="entry name" value="Fic/DOC protein, Fido domain"/>
    <property type="match status" value="1"/>
</dbReference>
<feature type="domain" description="Fido" evidence="1">
    <location>
        <begin position="7"/>
        <end position="127"/>
    </location>
</feature>
<sequence>MSDIKYISFDEVLMVYQKTIEKSGGGFPCIRDQKGIESVIDFVQNDLYYPDFISKLTYLVFRFCSGHFFNDGNKRISLTLGVYFLHKNKHYWAAVQFMQRMEAIVYHIAASHIDDELLHRIMHYIVDCKDFDEELKIDIANVMNNQ</sequence>
<dbReference type="EMBL" id="SNRY01004059">
    <property type="protein sequence ID" value="KAA6318863.1"/>
    <property type="molecule type" value="Genomic_DNA"/>
</dbReference>
<evidence type="ECO:0000259" key="1">
    <source>
        <dbReference type="PROSITE" id="PS51459"/>
    </source>
</evidence>
<protein>
    <recommendedName>
        <fullName evidence="1">Fido domain-containing protein</fullName>
    </recommendedName>
</protein>
<dbReference type="PROSITE" id="PS51459">
    <property type="entry name" value="FIDO"/>
    <property type="match status" value="1"/>
</dbReference>
<dbReference type="Pfam" id="PF02661">
    <property type="entry name" value="Fic"/>
    <property type="match status" value="1"/>
</dbReference>
<accession>A0A5J4QE30</accession>
<comment type="caution">
    <text evidence="2">The sequence shown here is derived from an EMBL/GenBank/DDBJ whole genome shotgun (WGS) entry which is preliminary data.</text>
</comment>
<evidence type="ECO:0000313" key="2">
    <source>
        <dbReference type="EMBL" id="KAA6318863.1"/>
    </source>
</evidence>
<proteinExistence type="predicted"/>
<dbReference type="InterPro" id="IPR036597">
    <property type="entry name" value="Fido-like_dom_sf"/>
</dbReference>
<dbReference type="AlphaFoldDB" id="A0A5J4QE30"/>
<dbReference type="InterPro" id="IPR053737">
    <property type="entry name" value="Type_II_TA_Toxin"/>
</dbReference>
<reference evidence="2" key="1">
    <citation type="submission" date="2019-03" db="EMBL/GenBank/DDBJ databases">
        <title>Single cell metagenomics reveals metabolic interactions within the superorganism composed of flagellate Streblomastix strix and complex community of Bacteroidetes bacteria on its surface.</title>
        <authorList>
            <person name="Treitli S.C."/>
            <person name="Kolisko M."/>
            <person name="Husnik F."/>
            <person name="Keeling P."/>
            <person name="Hampl V."/>
        </authorList>
    </citation>
    <scope>NUCLEOTIDE SEQUENCE</scope>
    <source>
        <strain evidence="2">STM</strain>
    </source>
</reference>
<dbReference type="SUPFAM" id="SSF140931">
    <property type="entry name" value="Fic-like"/>
    <property type="match status" value="1"/>
</dbReference>
<name>A0A5J4QE30_9ZZZZ</name>
<gene>
    <name evidence="2" type="ORF">EZS27_031173</name>
</gene>
<organism evidence="2">
    <name type="scientific">termite gut metagenome</name>
    <dbReference type="NCBI Taxonomy" id="433724"/>
    <lineage>
        <taxon>unclassified sequences</taxon>
        <taxon>metagenomes</taxon>
        <taxon>organismal metagenomes</taxon>
    </lineage>
</organism>